<dbReference type="Gene3D" id="3.30.870.10">
    <property type="entry name" value="Endonuclease Chain A"/>
    <property type="match status" value="1"/>
</dbReference>
<proteinExistence type="predicted"/>
<dbReference type="Pfam" id="PF13091">
    <property type="entry name" value="PLDc_2"/>
    <property type="match status" value="1"/>
</dbReference>
<dbReference type="STRING" id="416944.SAMN05421548_118118"/>
<organism evidence="2 3">
    <name type="scientific">Paraburkholderia lycopersici</name>
    <dbReference type="NCBI Taxonomy" id="416944"/>
    <lineage>
        <taxon>Bacteria</taxon>
        <taxon>Pseudomonadati</taxon>
        <taxon>Pseudomonadota</taxon>
        <taxon>Betaproteobacteria</taxon>
        <taxon>Burkholderiales</taxon>
        <taxon>Burkholderiaceae</taxon>
        <taxon>Paraburkholderia</taxon>
    </lineage>
</organism>
<dbReference type="PANTHER" id="PTHR21248">
    <property type="entry name" value="CARDIOLIPIN SYNTHASE"/>
    <property type="match status" value="1"/>
</dbReference>
<reference evidence="3" key="1">
    <citation type="submission" date="2016-09" db="EMBL/GenBank/DDBJ databases">
        <authorList>
            <person name="Varghese N."/>
            <person name="Submissions S."/>
        </authorList>
    </citation>
    <scope>NUCLEOTIDE SEQUENCE [LARGE SCALE GENOMIC DNA]</scope>
    <source>
        <strain evidence="3">TNe-862</strain>
    </source>
</reference>
<name>A0A1G6U9F8_9BURK</name>
<evidence type="ECO:0000313" key="2">
    <source>
        <dbReference type="EMBL" id="SDD37854.1"/>
    </source>
</evidence>
<feature type="domain" description="PLD phosphodiesterase" evidence="1">
    <location>
        <begin position="202"/>
        <end position="229"/>
    </location>
</feature>
<sequence length="272" mass="28858">MEGGACQVMATTAISSRIQRPEGVQRLGQALWMMIGQRIGSHEDLLWANSLLGRGGERLLWQALSDWRCLSVEGQLLARPLAALLCAVWDAAPEADVPLLWTLPEGLQVDGIDPTGYVNGVRALIRGSRERLILVAPYLEGQGIGQLQDELLGALARGVSVVLVTQDANSLGSCASDSLESLRREAGGLPGRLLVYSAPVTTPVLLHSKLIVVDGVSAAIGSANLTGNALLRNLETGAIVGAQQALEIERVVRAAIEFGQVYLVFSIEPSPL</sequence>
<dbReference type="PANTHER" id="PTHR21248:SF22">
    <property type="entry name" value="PHOSPHOLIPASE D"/>
    <property type="match status" value="1"/>
</dbReference>
<gene>
    <name evidence="2" type="ORF">SAMN05421548_118118</name>
</gene>
<dbReference type="Proteomes" id="UP000198908">
    <property type="component" value="Unassembled WGS sequence"/>
</dbReference>
<protein>
    <submittedName>
        <fullName evidence="2">PLD-like domain-containing protein</fullName>
    </submittedName>
</protein>
<dbReference type="SMART" id="SM00155">
    <property type="entry name" value="PLDc"/>
    <property type="match status" value="1"/>
</dbReference>
<dbReference type="AlphaFoldDB" id="A0A1G6U9F8"/>
<dbReference type="CDD" id="cd00138">
    <property type="entry name" value="PLDc_SF"/>
    <property type="match status" value="1"/>
</dbReference>
<evidence type="ECO:0000313" key="3">
    <source>
        <dbReference type="Proteomes" id="UP000198908"/>
    </source>
</evidence>
<dbReference type="GO" id="GO:0032049">
    <property type="term" value="P:cardiolipin biosynthetic process"/>
    <property type="evidence" value="ECO:0007669"/>
    <property type="project" value="UniProtKB-ARBA"/>
</dbReference>
<keyword evidence="3" id="KW-1185">Reference proteome</keyword>
<dbReference type="EMBL" id="FMYQ01000018">
    <property type="protein sequence ID" value="SDD37854.1"/>
    <property type="molecule type" value="Genomic_DNA"/>
</dbReference>
<dbReference type="InterPro" id="IPR001736">
    <property type="entry name" value="PLipase_D/transphosphatidylase"/>
</dbReference>
<dbReference type="OrthoDB" id="9815222at2"/>
<dbReference type="PROSITE" id="PS50035">
    <property type="entry name" value="PLD"/>
    <property type="match status" value="1"/>
</dbReference>
<dbReference type="InterPro" id="IPR025202">
    <property type="entry name" value="PLD-like_dom"/>
</dbReference>
<dbReference type="SUPFAM" id="SSF56024">
    <property type="entry name" value="Phospholipase D/nuclease"/>
    <property type="match status" value="1"/>
</dbReference>
<evidence type="ECO:0000259" key="1">
    <source>
        <dbReference type="PROSITE" id="PS50035"/>
    </source>
</evidence>
<accession>A0A1G6U9F8</accession>
<dbReference type="GO" id="GO:0030572">
    <property type="term" value="F:phosphatidyltransferase activity"/>
    <property type="evidence" value="ECO:0007669"/>
    <property type="project" value="UniProtKB-ARBA"/>
</dbReference>